<dbReference type="PANTHER" id="PTHR31602:SF42">
    <property type="entry name" value="GROWTH-REGULATING FACTOR 2"/>
    <property type="match status" value="1"/>
</dbReference>
<comment type="caution">
    <text evidence="9">The sequence shown here is derived from an EMBL/GenBank/DDBJ whole genome shotgun (WGS) entry which is preliminary data.</text>
</comment>
<feature type="region of interest" description="Disordered" evidence="6">
    <location>
        <begin position="496"/>
        <end position="515"/>
    </location>
</feature>
<dbReference type="GO" id="GO:0005634">
    <property type="term" value="C:nucleus"/>
    <property type="evidence" value="ECO:0007669"/>
    <property type="project" value="UniProtKB-SubCell"/>
</dbReference>
<organism evidence="9 10">
    <name type="scientific">Buddleja alternifolia</name>
    <dbReference type="NCBI Taxonomy" id="168488"/>
    <lineage>
        <taxon>Eukaryota</taxon>
        <taxon>Viridiplantae</taxon>
        <taxon>Streptophyta</taxon>
        <taxon>Embryophyta</taxon>
        <taxon>Tracheophyta</taxon>
        <taxon>Spermatophyta</taxon>
        <taxon>Magnoliopsida</taxon>
        <taxon>eudicotyledons</taxon>
        <taxon>Gunneridae</taxon>
        <taxon>Pentapetalae</taxon>
        <taxon>asterids</taxon>
        <taxon>lamiids</taxon>
        <taxon>Lamiales</taxon>
        <taxon>Scrophulariaceae</taxon>
        <taxon>Buddlejeae</taxon>
        <taxon>Buddleja</taxon>
    </lineage>
</organism>
<comment type="domain">
    <text evidence="5">The QLQ domain and WRC domain may be involved in protein-protein interaction and DNA-binding, respectively.</text>
</comment>
<evidence type="ECO:0000256" key="4">
    <source>
        <dbReference type="PROSITE-ProRule" id="PRU01002"/>
    </source>
</evidence>
<dbReference type="PROSITE" id="PS51666">
    <property type="entry name" value="QLQ"/>
    <property type="match status" value="1"/>
</dbReference>
<feature type="region of interest" description="Disordered" evidence="6">
    <location>
        <begin position="237"/>
        <end position="269"/>
    </location>
</feature>
<dbReference type="Pfam" id="PF08880">
    <property type="entry name" value="QLQ"/>
    <property type="match status" value="1"/>
</dbReference>
<evidence type="ECO:0000256" key="2">
    <source>
        <dbReference type="ARBA" id="ARBA00008122"/>
    </source>
</evidence>
<evidence type="ECO:0000313" key="9">
    <source>
        <dbReference type="EMBL" id="KAG8377450.1"/>
    </source>
</evidence>
<comment type="subcellular location">
    <subcellularLocation>
        <location evidence="1 4 5">Nucleus</location>
    </subcellularLocation>
</comment>
<dbReference type="SMART" id="SM00951">
    <property type="entry name" value="QLQ"/>
    <property type="match status" value="1"/>
</dbReference>
<dbReference type="Proteomes" id="UP000826271">
    <property type="component" value="Unassembled WGS sequence"/>
</dbReference>
<dbReference type="GO" id="GO:0006351">
    <property type="term" value="P:DNA-templated transcription"/>
    <property type="evidence" value="ECO:0007669"/>
    <property type="project" value="UniProtKB-UniRule"/>
</dbReference>
<evidence type="ECO:0000256" key="1">
    <source>
        <dbReference type="ARBA" id="ARBA00004123"/>
    </source>
</evidence>
<keyword evidence="5" id="KW-0010">Activator</keyword>
<dbReference type="AlphaFoldDB" id="A0AAV6X7E2"/>
<keyword evidence="3 4" id="KW-0539">Nucleus</keyword>
<sequence>MDFGHVVGFHNFDFSNSKNGNGNGNGDDEFSNPKWYGSGGNRKQERRLINNIEGDDEYLRREFKVANKTCSSSSSAMMKIPSQHRYYNDQMLSFSSSPTPSASAQTVTTLPCLYNHNSSTTPGGYGYEGLNSRRSMLGLRGPFTASQWMELEHQALIYKYITANVPIPSCLLNPITKAFNSSSAFSAFSALRPNALGWGSFHLGFSNTDPEPGRCRRTDGKKWRCSRDAVVDQKYCERHLNRGRNRSRKPVEPQQPPHSTKAKLPPMASSTSACVVPVGGGVSNNLDLSHSHKLTNLQPASGIPNMNRSLLDKEIPKDNQYSVSKQQNAYQESSHQEFGLVCSDSLLNPLNRSSSLVNFRNYGTTSDDLNDHETKSQHALRQFMDNWPKNQPARQNSTNSWPDIDLQPDRTQLSISIPTYDKHGASPVRLSREIEATQMGLGVGSISSWESSMGGPLGEVLHTTSEWKNGKALNFMEKWPNNSPSSPTRVLQRGAFGSLSNSSTGSSPRAESSRTLEGVSLCSGALVHPSLPAL</sequence>
<feature type="domain" description="WRC" evidence="8">
    <location>
        <begin position="209"/>
        <end position="253"/>
    </location>
</feature>
<protein>
    <recommendedName>
        <fullName evidence="5">Growth-regulating factor</fullName>
    </recommendedName>
</protein>
<keyword evidence="10" id="KW-1185">Reference proteome</keyword>
<accession>A0AAV6X7E2</accession>
<dbReference type="PANTHER" id="PTHR31602">
    <property type="entry name" value="GROWTH-REGULATING FACTOR 5"/>
    <property type="match status" value="1"/>
</dbReference>
<dbReference type="InterPro" id="IPR031137">
    <property type="entry name" value="GRF"/>
</dbReference>
<keyword evidence="5" id="KW-0804">Transcription</keyword>
<proteinExistence type="inferred from homology"/>
<dbReference type="EMBL" id="WHWC01000008">
    <property type="protein sequence ID" value="KAG8377450.1"/>
    <property type="molecule type" value="Genomic_DNA"/>
</dbReference>
<comment type="similarity">
    <text evidence="2 5">Belongs to the GRF family.</text>
</comment>
<reference evidence="9" key="1">
    <citation type="submission" date="2019-10" db="EMBL/GenBank/DDBJ databases">
        <authorList>
            <person name="Zhang R."/>
            <person name="Pan Y."/>
            <person name="Wang J."/>
            <person name="Ma R."/>
            <person name="Yu S."/>
        </authorList>
    </citation>
    <scope>NUCLEOTIDE SEQUENCE</scope>
    <source>
        <strain evidence="9">LA-IB0</strain>
        <tissue evidence="9">Leaf</tissue>
    </source>
</reference>
<evidence type="ECO:0000256" key="5">
    <source>
        <dbReference type="RuleBase" id="RU367127"/>
    </source>
</evidence>
<evidence type="ECO:0000259" key="7">
    <source>
        <dbReference type="PROSITE" id="PS51666"/>
    </source>
</evidence>
<dbReference type="InterPro" id="IPR014978">
    <property type="entry name" value="Gln-Leu-Gln_QLQ"/>
</dbReference>
<dbReference type="GO" id="GO:0099402">
    <property type="term" value="P:plant organ development"/>
    <property type="evidence" value="ECO:0007669"/>
    <property type="project" value="UniProtKB-ARBA"/>
</dbReference>
<gene>
    <name evidence="9" type="ORF">BUALT_Bualt08G0034100</name>
</gene>
<feature type="domain" description="QLQ" evidence="7">
    <location>
        <begin position="142"/>
        <end position="177"/>
    </location>
</feature>
<dbReference type="PROSITE" id="PS51667">
    <property type="entry name" value="WRC"/>
    <property type="match status" value="1"/>
</dbReference>
<dbReference type="GO" id="GO:0006355">
    <property type="term" value="P:regulation of DNA-templated transcription"/>
    <property type="evidence" value="ECO:0007669"/>
    <property type="project" value="InterPro"/>
</dbReference>
<dbReference type="InterPro" id="IPR014977">
    <property type="entry name" value="WRC_dom"/>
</dbReference>
<evidence type="ECO:0000256" key="3">
    <source>
        <dbReference type="ARBA" id="ARBA00023242"/>
    </source>
</evidence>
<feature type="compositionally biased region" description="Low complexity" evidence="6">
    <location>
        <begin position="498"/>
        <end position="507"/>
    </location>
</feature>
<evidence type="ECO:0000313" key="10">
    <source>
        <dbReference type="Proteomes" id="UP000826271"/>
    </source>
</evidence>
<comment type="function">
    <text evidence="5">Transcription activator.</text>
</comment>
<dbReference type="GO" id="GO:0005524">
    <property type="term" value="F:ATP binding"/>
    <property type="evidence" value="ECO:0007669"/>
    <property type="project" value="UniProtKB-UniRule"/>
</dbReference>
<evidence type="ECO:0000256" key="6">
    <source>
        <dbReference type="SAM" id="MobiDB-lite"/>
    </source>
</evidence>
<feature type="region of interest" description="Disordered" evidence="6">
    <location>
        <begin position="14"/>
        <end position="42"/>
    </location>
</feature>
<feature type="short sequence motif" description="Bipartite nuclear localization signal" evidence="4">
    <location>
        <begin position="242"/>
        <end position="249"/>
    </location>
</feature>
<feature type="short sequence motif" description="Bipartite nuclear localization signal" evidence="4">
    <location>
        <begin position="214"/>
        <end position="224"/>
    </location>
</feature>
<keyword evidence="5" id="KW-0805">Transcription regulation</keyword>
<name>A0AAV6X7E2_9LAMI</name>
<evidence type="ECO:0000259" key="8">
    <source>
        <dbReference type="PROSITE" id="PS51667"/>
    </source>
</evidence>
<dbReference type="Pfam" id="PF08879">
    <property type="entry name" value="WRC"/>
    <property type="match status" value="1"/>
</dbReference>